<keyword evidence="3" id="KW-1185">Reference proteome</keyword>
<proteinExistence type="predicted"/>
<dbReference type="Proteomes" id="UP000077519">
    <property type="component" value="Unassembled WGS sequence"/>
</dbReference>
<dbReference type="PANTHER" id="PTHR13696:SF96">
    <property type="entry name" value="COBQ_COBB_MIND_PARA NUCLEOTIDE BINDING DOMAIN-CONTAINING PROTEIN"/>
    <property type="match status" value="1"/>
</dbReference>
<dbReference type="AlphaFoldDB" id="A0A177YF04"/>
<dbReference type="InterPro" id="IPR002586">
    <property type="entry name" value="CobQ/CobB/MinD/ParA_Nub-bd_dom"/>
</dbReference>
<dbReference type="Pfam" id="PF01656">
    <property type="entry name" value="CbiA"/>
    <property type="match status" value="1"/>
</dbReference>
<name>A0A177YF04_9NOCA</name>
<dbReference type="RefSeq" id="WP_068426372.1">
    <property type="nucleotide sequence ID" value="NZ_LVHI01000013.1"/>
</dbReference>
<comment type="caution">
    <text evidence="2">The sequence shown here is derived from an EMBL/GenBank/DDBJ whole genome shotgun (WGS) entry which is preliminary data.</text>
</comment>
<sequence>MIVIAVINLKGGSTKTTSAVFLAHALHEAGLSTLGVDADGENESFLHWSTSAEFPFPVIGMPVSNLHKNLPGITEGKYDAVVIDTPPMKEQRGIVLSAARMASHVLCPMAPTPMEYDRLPAVRELLADATDLRQDGQTPLLGVLFTRTVPNAASTGVYRQIITDDGVRVLTPTVGRREMFAQAYGQPVDNAADTAYGDAVNELFSMEGATL</sequence>
<reference evidence="2 3" key="1">
    <citation type="submission" date="2016-03" db="EMBL/GenBank/DDBJ databases">
        <title>Genome sequence of Rhodococcus kyotonensis KB10.</title>
        <authorList>
            <person name="Jeong H."/>
            <person name="Hong C.E."/>
            <person name="Jo S.H."/>
            <person name="Park J.M."/>
        </authorList>
    </citation>
    <scope>NUCLEOTIDE SEQUENCE [LARGE SCALE GENOMIC DNA]</scope>
    <source>
        <strain evidence="2 3">KB10</strain>
    </source>
</reference>
<accession>A0A177YF04</accession>
<dbReference type="InterPro" id="IPR027417">
    <property type="entry name" value="P-loop_NTPase"/>
</dbReference>
<evidence type="ECO:0000313" key="3">
    <source>
        <dbReference type="Proteomes" id="UP000077519"/>
    </source>
</evidence>
<feature type="domain" description="CobQ/CobB/MinD/ParA nucleotide binding" evidence="1">
    <location>
        <begin position="4"/>
        <end position="184"/>
    </location>
</feature>
<dbReference type="InterPro" id="IPR050678">
    <property type="entry name" value="DNA_Partitioning_ATPase"/>
</dbReference>
<protein>
    <submittedName>
        <fullName evidence="2">Chromosome partitioning protein</fullName>
    </submittedName>
</protein>
<evidence type="ECO:0000313" key="2">
    <source>
        <dbReference type="EMBL" id="OAK54031.1"/>
    </source>
</evidence>
<dbReference type="EMBL" id="LVHI01000013">
    <property type="protein sequence ID" value="OAK54031.1"/>
    <property type="molecule type" value="Genomic_DNA"/>
</dbReference>
<evidence type="ECO:0000259" key="1">
    <source>
        <dbReference type="Pfam" id="PF01656"/>
    </source>
</evidence>
<dbReference type="SUPFAM" id="SSF52540">
    <property type="entry name" value="P-loop containing nucleoside triphosphate hydrolases"/>
    <property type="match status" value="1"/>
</dbReference>
<dbReference type="PANTHER" id="PTHR13696">
    <property type="entry name" value="P-LOOP CONTAINING NUCLEOSIDE TRIPHOSPHATE HYDROLASE"/>
    <property type="match status" value="1"/>
</dbReference>
<dbReference type="PIRSF" id="PIRSF009320">
    <property type="entry name" value="Nuc_binding_HP_1000"/>
    <property type="match status" value="1"/>
</dbReference>
<dbReference type="CDD" id="cd02042">
    <property type="entry name" value="ParAB_family"/>
    <property type="match status" value="1"/>
</dbReference>
<gene>
    <name evidence="2" type="ORF">A3K89_21240</name>
</gene>
<organism evidence="2 3">
    <name type="scientific">Rhodococcoides kyotonense</name>
    <dbReference type="NCBI Taxonomy" id="398843"/>
    <lineage>
        <taxon>Bacteria</taxon>
        <taxon>Bacillati</taxon>
        <taxon>Actinomycetota</taxon>
        <taxon>Actinomycetes</taxon>
        <taxon>Mycobacteriales</taxon>
        <taxon>Nocardiaceae</taxon>
        <taxon>Rhodococcoides</taxon>
    </lineage>
</organism>
<dbReference type="Gene3D" id="3.40.50.300">
    <property type="entry name" value="P-loop containing nucleotide triphosphate hydrolases"/>
    <property type="match status" value="1"/>
</dbReference>